<keyword evidence="2 8" id="KW-0378">Hydrolase</keyword>
<dbReference type="CDD" id="cd18791">
    <property type="entry name" value="SF2_C_RHA"/>
    <property type="match status" value="1"/>
</dbReference>
<dbReference type="Pfam" id="PF08482">
    <property type="entry name" value="HrpB_C"/>
    <property type="match status" value="1"/>
</dbReference>
<dbReference type="SMART" id="SM00490">
    <property type="entry name" value="HELICc"/>
    <property type="match status" value="1"/>
</dbReference>
<dbReference type="EMBL" id="JBHSMK010000003">
    <property type="protein sequence ID" value="MFC5436192.1"/>
    <property type="molecule type" value="Genomic_DNA"/>
</dbReference>
<dbReference type="InterPro" id="IPR049614">
    <property type="entry name" value="HrpB_DEXH"/>
</dbReference>
<dbReference type="Proteomes" id="UP001596013">
    <property type="component" value="Unassembled WGS sequence"/>
</dbReference>
<dbReference type="InterPro" id="IPR013689">
    <property type="entry name" value="RNA_helicase_ATP-dep_HrpB_C"/>
</dbReference>
<feature type="domain" description="Helicase C-terminal" evidence="7">
    <location>
        <begin position="199"/>
        <end position="377"/>
    </location>
</feature>
<dbReference type="InterPro" id="IPR014001">
    <property type="entry name" value="Helicase_ATP-bd"/>
</dbReference>
<dbReference type="SMART" id="SM00847">
    <property type="entry name" value="HA2"/>
    <property type="match status" value="1"/>
</dbReference>
<proteinExistence type="predicted"/>
<dbReference type="PANTHER" id="PTHR43519">
    <property type="entry name" value="ATP-DEPENDENT RNA HELICASE HRPB"/>
    <property type="match status" value="1"/>
</dbReference>
<keyword evidence="1" id="KW-0547">Nucleotide-binding</keyword>
<keyword evidence="4" id="KW-0067">ATP-binding</keyword>
<evidence type="ECO:0000256" key="3">
    <source>
        <dbReference type="ARBA" id="ARBA00022806"/>
    </source>
</evidence>
<dbReference type="RefSeq" id="WP_377303288.1">
    <property type="nucleotide sequence ID" value="NZ_JBHSMK010000003.1"/>
</dbReference>
<evidence type="ECO:0000256" key="5">
    <source>
        <dbReference type="SAM" id="MobiDB-lite"/>
    </source>
</evidence>
<dbReference type="Gene3D" id="1.20.120.1080">
    <property type="match status" value="1"/>
</dbReference>
<dbReference type="CDD" id="cd17990">
    <property type="entry name" value="DEXHc_HrpB"/>
    <property type="match status" value="1"/>
</dbReference>
<evidence type="ECO:0000313" key="9">
    <source>
        <dbReference type="Proteomes" id="UP001596013"/>
    </source>
</evidence>
<dbReference type="InterPro" id="IPR011545">
    <property type="entry name" value="DEAD/DEAH_box_helicase_dom"/>
</dbReference>
<dbReference type="GO" id="GO:0003724">
    <property type="term" value="F:RNA helicase activity"/>
    <property type="evidence" value="ECO:0007669"/>
    <property type="project" value="UniProtKB-EC"/>
</dbReference>
<dbReference type="Pfam" id="PF00270">
    <property type="entry name" value="DEAD"/>
    <property type="match status" value="1"/>
</dbReference>
<dbReference type="Pfam" id="PF04408">
    <property type="entry name" value="WHD_HA2"/>
    <property type="match status" value="1"/>
</dbReference>
<sequence length="846" mass="92237">MTASTPNFPITPVLPQIRASLAAHPRLVLEAPPGAGKTTQVPLALLDAGWLAGQKIMMLEPRRIAARAAAQFMAQQLGEAVGDTVGYRIRFESKVGASTRIEVVTEGILTRLIQHDPELAGIGAIVFDEFHERHLAGDLGAVLALDVQGTLRPDLRLLAMSATLDGARIAQWLDAPRISSPGRSFPVRIEHPPARAQESVEHHVARITRQALEENEGDVLAFLPGRREIARTQMVLAQTLPSSLGSGQGVEVLALHGELSLAEQQAALAPPDAAHTRRVVLATNVAESSITLPGIRAVIDAGLAREPRFDPNSGFTRLETVAISQASADQRAGRAGRVAPGTAYRLWPQSRRLEPARKAEIAQAELSALALELAAWGVTAGSTAAMRWLDPPPAGALAQARELLVRLAALDADGRITALGRRMLELGASPRLAAAALRAPIALRALIADLLALMEARSPLRGAHARNDDFRIRLAALHAWRDRRGAVARGDVDTGSLAAIEQASKGWRRRLDVHTAASGVPDSHCVGELLLHAFPDRVARRDDNNPQRYTLANGRGARLHDDTALHGEPWLVALDLRHEHRDSLILAAAPLDPRALERDYPTQFTRERTLRWNDERAAAEAFEERRFGAIVLDRRSVPVQPQDALPALLGAVRARGIDALPWSEPARRLRARMLALRAWMPELALADVSDAALLASLDDWLAPYLQGKHRLDALAPEELSQALAARLDHEQRRLLDAQAPESLAVPSGQSRRLEYPEGEPPVLAVKLQELFGLADTPRVGGGRIPVTLHLLSPAGRPIQVTQDLRGFWERTYPEVKKELKGRYPRHPWPDDPWTATPTHRAKPRPR</sequence>
<dbReference type="InterPro" id="IPR010225">
    <property type="entry name" value="HrpB"/>
</dbReference>
<reference evidence="9" key="1">
    <citation type="journal article" date="2019" name="Int. J. Syst. Evol. Microbiol.">
        <title>The Global Catalogue of Microorganisms (GCM) 10K type strain sequencing project: providing services to taxonomists for standard genome sequencing and annotation.</title>
        <authorList>
            <consortium name="The Broad Institute Genomics Platform"/>
            <consortium name="The Broad Institute Genome Sequencing Center for Infectious Disease"/>
            <person name="Wu L."/>
            <person name="Ma J."/>
        </authorList>
    </citation>
    <scope>NUCLEOTIDE SEQUENCE [LARGE SCALE GENOMIC DNA]</scope>
    <source>
        <strain evidence="9">JCM 17130</strain>
    </source>
</reference>
<dbReference type="SUPFAM" id="SSF52540">
    <property type="entry name" value="P-loop containing nucleoside triphosphate hydrolases"/>
    <property type="match status" value="1"/>
</dbReference>
<dbReference type="InterPro" id="IPR027417">
    <property type="entry name" value="P-loop_NTPase"/>
</dbReference>
<dbReference type="PANTHER" id="PTHR43519:SF1">
    <property type="entry name" value="ATP-DEPENDENT RNA HELICASE HRPB"/>
    <property type="match status" value="1"/>
</dbReference>
<dbReference type="SMART" id="SM00487">
    <property type="entry name" value="DEXDc"/>
    <property type="match status" value="1"/>
</dbReference>
<evidence type="ECO:0000256" key="2">
    <source>
        <dbReference type="ARBA" id="ARBA00022801"/>
    </source>
</evidence>
<dbReference type="GO" id="GO:0016787">
    <property type="term" value="F:hydrolase activity"/>
    <property type="evidence" value="ECO:0007669"/>
    <property type="project" value="UniProtKB-KW"/>
</dbReference>
<dbReference type="NCBIfam" id="TIGR01970">
    <property type="entry name" value="DEAH_box_HrpB"/>
    <property type="match status" value="1"/>
</dbReference>
<gene>
    <name evidence="8" type="primary">hrpB</name>
    <name evidence="8" type="ORF">ACFPME_06470</name>
</gene>
<name>A0ABW0JJC8_9GAMM</name>
<dbReference type="PROSITE" id="PS51192">
    <property type="entry name" value="HELICASE_ATP_BIND_1"/>
    <property type="match status" value="1"/>
</dbReference>
<keyword evidence="9" id="KW-1185">Reference proteome</keyword>
<dbReference type="InterPro" id="IPR048333">
    <property type="entry name" value="HA2_WH"/>
</dbReference>
<evidence type="ECO:0000256" key="1">
    <source>
        <dbReference type="ARBA" id="ARBA00022741"/>
    </source>
</evidence>
<dbReference type="PIRSF" id="PIRSF005496">
    <property type="entry name" value="ATP_hel_hrpB"/>
    <property type="match status" value="1"/>
</dbReference>
<evidence type="ECO:0000256" key="4">
    <source>
        <dbReference type="ARBA" id="ARBA00022840"/>
    </source>
</evidence>
<dbReference type="PROSITE" id="PS51194">
    <property type="entry name" value="HELICASE_CTER"/>
    <property type="match status" value="1"/>
</dbReference>
<comment type="caution">
    <text evidence="8">The sequence shown here is derived from an EMBL/GenBank/DDBJ whole genome shotgun (WGS) entry which is preliminary data.</text>
</comment>
<dbReference type="InterPro" id="IPR001650">
    <property type="entry name" value="Helicase_C-like"/>
</dbReference>
<dbReference type="Pfam" id="PF00271">
    <property type="entry name" value="Helicase_C"/>
    <property type="match status" value="1"/>
</dbReference>
<accession>A0ABW0JJC8</accession>
<keyword evidence="3 8" id="KW-0347">Helicase</keyword>
<evidence type="ECO:0000259" key="6">
    <source>
        <dbReference type="PROSITE" id="PS51192"/>
    </source>
</evidence>
<feature type="region of interest" description="Disordered" evidence="5">
    <location>
        <begin position="821"/>
        <end position="846"/>
    </location>
</feature>
<dbReference type="Gene3D" id="3.40.50.300">
    <property type="entry name" value="P-loop containing nucleotide triphosphate hydrolases"/>
    <property type="match status" value="2"/>
</dbReference>
<dbReference type="EC" id="3.6.4.13" evidence="8"/>
<evidence type="ECO:0000313" key="8">
    <source>
        <dbReference type="EMBL" id="MFC5436192.1"/>
    </source>
</evidence>
<protein>
    <submittedName>
        <fullName evidence="8">ATP-dependent helicase HrpB</fullName>
        <ecNumber evidence="8">3.6.4.13</ecNumber>
    </submittedName>
</protein>
<feature type="domain" description="Helicase ATP-binding" evidence="6">
    <location>
        <begin position="18"/>
        <end position="182"/>
    </location>
</feature>
<dbReference type="InterPro" id="IPR007502">
    <property type="entry name" value="Helicase-assoc_dom"/>
</dbReference>
<organism evidence="8 9">
    <name type="scientific">Rhodanobacter umsongensis</name>
    <dbReference type="NCBI Taxonomy" id="633153"/>
    <lineage>
        <taxon>Bacteria</taxon>
        <taxon>Pseudomonadati</taxon>
        <taxon>Pseudomonadota</taxon>
        <taxon>Gammaproteobacteria</taxon>
        <taxon>Lysobacterales</taxon>
        <taxon>Rhodanobacteraceae</taxon>
        <taxon>Rhodanobacter</taxon>
    </lineage>
</organism>
<evidence type="ECO:0000259" key="7">
    <source>
        <dbReference type="PROSITE" id="PS51194"/>
    </source>
</evidence>